<dbReference type="PANTHER" id="PTHR30404">
    <property type="entry name" value="N-ACETYLMURAMOYL-L-ALANINE AMIDASE"/>
    <property type="match status" value="1"/>
</dbReference>
<comment type="caution">
    <text evidence="3">The sequence shown here is derived from an EMBL/GenBank/DDBJ whole genome shotgun (WGS) entry which is preliminary data.</text>
</comment>
<evidence type="ECO:0000259" key="2">
    <source>
        <dbReference type="SMART" id="SM00646"/>
    </source>
</evidence>
<proteinExistence type="predicted"/>
<reference evidence="3" key="2">
    <citation type="journal article" date="2021" name="PeerJ">
        <title>Extensive microbial diversity within the chicken gut microbiome revealed by metagenomics and culture.</title>
        <authorList>
            <person name="Gilroy R."/>
            <person name="Ravi A."/>
            <person name="Getino M."/>
            <person name="Pursley I."/>
            <person name="Horton D.L."/>
            <person name="Alikhan N.F."/>
            <person name="Baker D."/>
            <person name="Gharbi K."/>
            <person name="Hall N."/>
            <person name="Watson M."/>
            <person name="Adriaenssens E.M."/>
            <person name="Foster-Nyarko E."/>
            <person name="Jarju S."/>
            <person name="Secka A."/>
            <person name="Antonio M."/>
            <person name="Oren A."/>
            <person name="Chaudhuri R.R."/>
            <person name="La Ragione R."/>
            <person name="Hildebrand F."/>
            <person name="Pallen M.J."/>
        </authorList>
    </citation>
    <scope>NUCLEOTIDE SEQUENCE</scope>
    <source>
        <strain evidence="3">CHK195-11698</strain>
    </source>
</reference>
<dbReference type="Pfam" id="PF01520">
    <property type="entry name" value="Amidase_3"/>
    <property type="match status" value="1"/>
</dbReference>
<evidence type="ECO:0000313" key="4">
    <source>
        <dbReference type="Proteomes" id="UP000824175"/>
    </source>
</evidence>
<dbReference type="PANTHER" id="PTHR30404:SF0">
    <property type="entry name" value="N-ACETYLMURAMOYL-L-ALANINE AMIDASE AMIC"/>
    <property type="match status" value="1"/>
</dbReference>
<feature type="domain" description="MurNAc-LAA" evidence="2">
    <location>
        <begin position="98"/>
        <end position="210"/>
    </location>
</feature>
<name>A0A9D1KZN1_9FIRM</name>
<dbReference type="GO" id="GO:0009253">
    <property type="term" value="P:peptidoglycan catabolic process"/>
    <property type="evidence" value="ECO:0007669"/>
    <property type="project" value="InterPro"/>
</dbReference>
<organism evidence="3 4">
    <name type="scientific">Candidatus Fimiplasma intestinipullorum</name>
    <dbReference type="NCBI Taxonomy" id="2840825"/>
    <lineage>
        <taxon>Bacteria</taxon>
        <taxon>Bacillati</taxon>
        <taxon>Bacillota</taxon>
        <taxon>Clostridia</taxon>
        <taxon>Eubacteriales</taxon>
        <taxon>Candidatus Fimiplasma</taxon>
    </lineage>
</organism>
<dbReference type="Proteomes" id="UP000824175">
    <property type="component" value="Unassembled WGS sequence"/>
</dbReference>
<dbReference type="EMBL" id="DVMJ01000015">
    <property type="protein sequence ID" value="HIU12909.1"/>
    <property type="molecule type" value="Genomic_DNA"/>
</dbReference>
<dbReference type="InterPro" id="IPR002508">
    <property type="entry name" value="MurNAc-LAA_cat"/>
</dbReference>
<dbReference type="GO" id="GO:0008745">
    <property type="term" value="F:N-acetylmuramoyl-L-alanine amidase activity"/>
    <property type="evidence" value="ECO:0007669"/>
    <property type="project" value="InterPro"/>
</dbReference>
<evidence type="ECO:0000256" key="1">
    <source>
        <dbReference type="ARBA" id="ARBA00022801"/>
    </source>
</evidence>
<protein>
    <submittedName>
        <fullName evidence="3">N-acetylmuramoyl-L-alanine amidase</fullName>
    </submittedName>
</protein>
<dbReference type="SUPFAM" id="SSF53187">
    <property type="entry name" value="Zn-dependent exopeptidases"/>
    <property type="match status" value="1"/>
</dbReference>
<dbReference type="Gene3D" id="3.40.630.40">
    <property type="entry name" value="Zn-dependent exopeptidases"/>
    <property type="match status" value="1"/>
</dbReference>
<sequence>MGFILLFLWILQLRPAIEEVTTIDHRLAGRKITIDVGHGGLDNGATYGNIREDELNLKIAQALKAELEKRGAIVTLTRDGDYDMTMRDHHYSKQDDMYLRAQKIDAEESVLFVSIHLNASSSSSAWGSQVFYYTNSEQGQLLAKSIHQEMQKVTGTRKSIQSANFYVLRATATTGVLIECGFISHPSERGQLSNSSYHEKLAIAISDGIGNYLESNVPLE</sequence>
<dbReference type="GO" id="GO:0030288">
    <property type="term" value="C:outer membrane-bounded periplasmic space"/>
    <property type="evidence" value="ECO:0007669"/>
    <property type="project" value="TreeGrafter"/>
</dbReference>
<dbReference type="SMART" id="SM00646">
    <property type="entry name" value="Ami_3"/>
    <property type="match status" value="1"/>
</dbReference>
<dbReference type="InterPro" id="IPR050695">
    <property type="entry name" value="N-acetylmuramoyl_amidase_3"/>
</dbReference>
<keyword evidence="1" id="KW-0378">Hydrolase</keyword>
<dbReference type="AlphaFoldDB" id="A0A9D1KZN1"/>
<dbReference type="CDD" id="cd02696">
    <property type="entry name" value="MurNAc-LAA"/>
    <property type="match status" value="1"/>
</dbReference>
<reference evidence="3" key="1">
    <citation type="submission" date="2020-10" db="EMBL/GenBank/DDBJ databases">
        <authorList>
            <person name="Gilroy R."/>
        </authorList>
    </citation>
    <scope>NUCLEOTIDE SEQUENCE</scope>
    <source>
        <strain evidence="3">CHK195-11698</strain>
    </source>
</reference>
<evidence type="ECO:0000313" key="3">
    <source>
        <dbReference type="EMBL" id="HIU12909.1"/>
    </source>
</evidence>
<gene>
    <name evidence="3" type="ORF">IAD15_02400</name>
</gene>
<accession>A0A9D1KZN1</accession>